<keyword evidence="2" id="KW-1185">Reference proteome</keyword>
<organism evidence="1 2">
    <name type="scientific">Acrocarpospora macrocephala</name>
    <dbReference type="NCBI Taxonomy" id="150177"/>
    <lineage>
        <taxon>Bacteria</taxon>
        <taxon>Bacillati</taxon>
        <taxon>Actinomycetota</taxon>
        <taxon>Actinomycetes</taxon>
        <taxon>Streptosporangiales</taxon>
        <taxon>Streptosporangiaceae</taxon>
        <taxon>Acrocarpospora</taxon>
    </lineage>
</organism>
<dbReference type="Proteomes" id="UP000331127">
    <property type="component" value="Unassembled WGS sequence"/>
</dbReference>
<gene>
    <name evidence="1" type="ORF">Amac_010030</name>
</gene>
<evidence type="ECO:0000313" key="2">
    <source>
        <dbReference type="Proteomes" id="UP000331127"/>
    </source>
</evidence>
<dbReference type="AlphaFoldDB" id="A0A5M3WM63"/>
<reference evidence="1 2" key="1">
    <citation type="submission" date="2019-10" db="EMBL/GenBank/DDBJ databases">
        <title>Whole genome shotgun sequence of Acrocarpospora macrocephala NBRC 16266.</title>
        <authorList>
            <person name="Ichikawa N."/>
            <person name="Kimura A."/>
            <person name="Kitahashi Y."/>
            <person name="Komaki H."/>
            <person name="Oguchi A."/>
        </authorList>
    </citation>
    <scope>NUCLEOTIDE SEQUENCE [LARGE SCALE GENOMIC DNA]</scope>
    <source>
        <strain evidence="1 2">NBRC 16266</strain>
    </source>
</reference>
<dbReference type="OrthoDB" id="9486592at2"/>
<name>A0A5M3WM63_9ACTN</name>
<evidence type="ECO:0000313" key="1">
    <source>
        <dbReference type="EMBL" id="GES07408.1"/>
    </source>
</evidence>
<sequence length="277" mass="28066">MADWPLYDGQGTETAGATAASSIGVAVTAGGSTNTKGSWVELIAATAHKAVGLIVNAGRGHTATADFLVDIGVGASSSETVIIPNLKCDNGSNNLGPGQILIPIGIPAGTRIAARCQATSASAVTRLQVILLYGSWLGQPPLGRVTAYGVATADSGGVSVDPGLAANTKGSWSQITASTTNPMRSMLVSIGQQANSGRSVNTDWLLDIAIGAGGSELIVIADLHAEVSTSDDAVEPRYIGPIPCNIPAGTRLAARSQASNITDPTDKLFDVIIYGLD</sequence>
<dbReference type="EMBL" id="BLAE01000006">
    <property type="protein sequence ID" value="GES07408.1"/>
    <property type="molecule type" value="Genomic_DNA"/>
</dbReference>
<proteinExistence type="predicted"/>
<protein>
    <submittedName>
        <fullName evidence="1">Uncharacterized protein</fullName>
    </submittedName>
</protein>
<dbReference type="RefSeq" id="WP_155353118.1">
    <property type="nucleotide sequence ID" value="NZ_BAAAHL010000012.1"/>
</dbReference>
<comment type="caution">
    <text evidence="1">The sequence shown here is derived from an EMBL/GenBank/DDBJ whole genome shotgun (WGS) entry which is preliminary data.</text>
</comment>
<accession>A0A5M3WM63</accession>